<name>A0ABY7K291_9ACTN</name>
<dbReference type="PRINTS" id="PR00944">
    <property type="entry name" value="CUEXPORT"/>
</dbReference>
<dbReference type="Gene3D" id="3.30.70.100">
    <property type="match status" value="1"/>
</dbReference>
<evidence type="ECO:0000256" key="2">
    <source>
        <dbReference type="ARBA" id="ARBA00023008"/>
    </source>
</evidence>
<evidence type="ECO:0000259" key="3">
    <source>
        <dbReference type="PROSITE" id="PS50846"/>
    </source>
</evidence>
<feature type="domain" description="HMA" evidence="3">
    <location>
        <begin position="2"/>
        <end position="66"/>
    </location>
</feature>
<proteinExistence type="predicted"/>
<protein>
    <submittedName>
        <fullName evidence="4">Copper ion binding protein</fullName>
    </submittedName>
</protein>
<dbReference type="EMBL" id="CP097463">
    <property type="protein sequence ID" value="WAX57697.1"/>
    <property type="molecule type" value="Genomic_DNA"/>
</dbReference>
<dbReference type="InterPro" id="IPR036163">
    <property type="entry name" value="HMA_dom_sf"/>
</dbReference>
<evidence type="ECO:0000256" key="1">
    <source>
        <dbReference type="ARBA" id="ARBA00022723"/>
    </source>
</evidence>
<dbReference type="PROSITE" id="PS01047">
    <property type="entry name" value="HMA_1"/>
    <property type="match status" value="1"/>
</dbReference>
<dbReference type="NCBIfam" id="TIGR00003">
    <property type="entry name" value="copper ion binding protein"/>
    <property type="match status" value="1"/>
</dbReference>
<reference evidence="4" key="1">
    <citation type="submission" date="2022-05" db="EMBL/GenBank/DDBJ databases">
        <title>Jatrophihabitans sp. SB3-54 whole genome sequence.</title>
        <authorList>
            <person name="Suh M.K."/>
            <person name="Eom M.K."/>
            <person name="Kim J.S."/>
            <person name="Kim H.S."/>
            <person name="Do H.E."/>
            <person name="Shin Y.K."/>
            <person name="Lee J.-S."/>
        </authorList>
    </citation>
    <scope>NUCLEOTIDE SEQUENCE</scope>
    <source>
        <strain evidence="4">SB3-54</strain>
    </source>
</reference>
<accession>A0ABY7K291</accession>
<dbReference type="InterPro" id="IPR006122">
    <property type="entry name" value="HMA_Cu_ion-bd"/>
</dbReference>
<dbReference type="Pfam" id="PF00403">
    <property type="entry name" value="HMA"/>
    <property type="match status" value="1"/>
</dbReference>
<dbReference type="InterPro" id="IPR017969">
    <property type="entry name" value="Heavy-metal-associated_CS"/>
</dbReference>
<keyword evidence="2" id="KW-0186">Copper</keyword>
<organism evidence="4 5">
    <name type="scientific">Jatrophihabitans cynanchi</name>
    <dbReference type="NCBI Taxonomy" id="2944128"/>
    <lineage>
        <taxon>Bacteria</taxon>
        <taxon>Bacillati</taxon>
        <taxon>Actinomycetota</taxon>
        <taxon>Actinomycetes</taxon>
        <taxon>Jatrophihabitantales</taxon>
        <taxon>Jatrophihabitantaceae</taxon>
        <taxon>Jatrophihabitans</taxon>
    </lineage>
</organism>
<evidence type="ECO:0000313" key="5">
    <source>
        <dbReference type="Proteomes" id="UP001164693"/>
    </source>
</evidence>
<sequence>MTDKTYTVSGMTCEHCVKAVRSEIGSLSGVDSVDVDLAAGRVTVSGTEFTDEQIRAAVDEAGYELAGA</sequence>
<dbReference type="InterPro" id="IPR000428">
    <property type="entry name" value="Cu-bd"/>
</dbReference>
<evidence type="ECO:0000313" key="4">
    <source>
        <dbReference type="EMBL" id="WAX57697.1"/>
    </source>
</evidence>
<gene>
    <name evidence="4" type="ORF">M6B22_02755</name>
</gene>
<dbReference type="InterPro" id="IPR006121">
    <property type="entry name" value="HMA_dom"/>
</dbReference>
<keyword evidence="5" id="KW-1185">Reference proteome</keyword>
<dbReference type="CDD" id="cd00371">
    <property type="entry name" value="HMA"/>
    <property type="match status" value="1"/>
</dbReference>
<dbReference type="PROSITE" id="PS50846">
    <property type="entry name" value="HMA_2"/>
    <property type="match status" value="1"/>
</dbReference>
<dbReference type="RefSeq" id="WP_269444244.1">
    <property type="nucleotide sequence ID" value="NZ_CP097463.1"/>
</dbReference>
<dbReference type="Proteomes" id="UP001164693">
    <property type="component" value="Chromosome"/>
</dbReference>
<dbReference type="SUPFAM" id="SSF55008">
    <property type="entry name" value="HMA, heavy metal-associated domain"/>
    <property type="match status" value="1"/>
</dbReference>
<keyword evidence="1" id="KW-0479">Metal-binding</keyword>